<evidence type="ECO:0000256" key="2">
    <source>
        <dbReference type="SAM" id="Coils"/>
    </source>
</evidence>
<name>A0A6J1SHL6_FRAOC</name>
<dbReference type="OrthoDB" id="6343844at2759"/>
<organism evidence="5 6">
    <name type="scientific">Frankliniella occidentalis</name>
    <name type="common">Western flower thrips</name>
    <name type="synonym">Euthrips occidentalis</name>
    <dbReference type="NCBI Taxonomy" id="133901"/>
    <lineage>
        <taxon>Eukaryota</taxon>
        <taxon>Metazoa</taxon>
        <taxon>Ecdysozoa</taxon>
        <taxon>Arthropoda</taxon>
        <taxon>Hexapoda</taxon>
        <taxon>Insecta</taxon>
        <taxon>Pterygota</taxon>
        <taxon>Neoptera</taxon>
        <taxon>Paraneoptera</taxon>
        <taxon>Thysanoptera</taxon>
        <taxon>Terebrantia</taxon>
        <taxon>Thripoidea</taxon>
        <taxon>Thripidae</taxon>
        <taxon>Frankliniella</taxon>
    </lineage>
</organism>
<evidence type="ECO:0000256" key="1">
    <source>
        <dbReference type="ARBA" id="ARBA00023054"/>
    </source>
</evidence>
<dbReference type="GO" id="GO:0005737">
    <property type="term" value="C:cytoplasm"/>
    <property type="evidence" value="ECO:0007669"/>
    <property type="project" value="TreeGrafter"/>
</dbReference>
<dbReference type="GeneID" id="113207933"/>
<dbReference type="Gene3D" id="1.20.5.990">
    <property type="entry name" value="Nemo cc2-lz domain - 1d5 darpin complex"/>
    <property type="match status" value="1"/>
</dbReference>
<evidence type="ECO:0000256" key="3">
    <source>
        <dbReference type="SAM" id="MobiDB-lite"/>
    </source>
</evidence>
<dbReference type="KEGG" id="foc:113207933"/>
<evidence type="ECO:0000313" key="5">
    <source>
        <dbReference type="Proteomes" id="UP000504606"/>
    </source>
</evidence>
<dbReference type="CTD" id="37967"/>
<feature type="domain" description="NF-kappa-B essential modulator NEMO CC2-LZ" evidence="4">
    <location>
        <begin position="366"/>
        <end position="449"/>
    </location>
</feature>
<dbReference type="Gene3D" id="3.30.160.60">
    <property type="entry name" value="Classic Zinc Finger"/>
    <property type="match status" value="1"/>
</dbReference>
<feature type="region of interest" description="Disordered" evidence="3">
    <location>
        <begin position="1"/>
        <end position="22"/>
    </location>
</feature>
<dbReference type="GO" id="GO:0005634">
    <property type="term" value="C:nucleus"/>
    <property type="evidence" value="ECO:0007669"/>
    <property type="project" value="TreeGrafter"/>
</dbReference>
<keyword evidence="1 2" id="KW-0175">Coiled coil</keyword>
<protein>
    <submittedName>
        <fullName evidence="6">NF-kappa-B essential modulator isoform X1</fullName>
    </submittedName>
</protein>
<evidence type="ECO:0000259" key="4">
    <source>
        <dbReference type="Pfam" id="PF16516"/>
    </source>
</evidence>
<gene>
    <name evidence="6" type="primary">LOC113207933</name>
</gene>
<dbReference type="Gene3D" id="1.20.5.390">
    <property type="entry name" value="L1 transposable element, trimerization domain"/>
    <property type="match status" value="1"/>
</dbReference>
<dbReference type="AlphaFoldDB" id="A0A6J1SHL6"/>
<reference evidence="6" key="1">
    <citation type="submission" date="2025-08" db="UniProtKB">
        <authorList>
            <consortium name="RefSeq"/>
        </authorList>
    </citation>
    <scope>IDENTIFICATION</scope>
    <source>
        <tissue evidence="6">Whole organism</tissue>
    </source>
</reference>
<dbReference type="Pfam" id="PF16516">
    <property type="entry name" value="CC2-LZ"/>
    <property type="match status" value="1"/>
</dbReference>
<feature type="coiled-coil region" evidence="2">
    <location>
        <begin position="127"/>
        <end position="273"/>
    </location>
</feature>
<feature type="compositionally biased region" description="Polar residues" evidence="3">
    <location>
        <begin position="7"/>
        <end position="22"/>
    </location>
</feature>
<keyword evidence="5" id="KW-1185">Reference proteome</keyword>
<dbReference type="InterPro" id="IPR051301">
    <property type="entry name" value="Optineurin/NFkB_EssMod"/>
</dbReference>
<dbReference type="InterPro" id="IPR032419">
    <property type="entry name" value="CC2-LZ_dom"/>
</dbReference>
<proteinExistence type="predicted"/>
<sequence>MAVNGAVPQSLSNMSFGPPSSVSEADADHSFIVLDRMTADDNEKIVQELTASVCAFKLDTNLGDNVAFPNHFGENPVSTPPGSVSCNGELLSDSSDALPSEVRHRMNSLIQENSNLQVTVNQTNVALKQLMMTLEQCKGDMDRVRQDHKEKFQETRDLVLKLKKEKADMRIIIEELQAKIEELQHQPTPSLFEAVDMTVNEFEFKSKIDDLQSQLSIAEASNQAEREKSALYLEELNSLKQHVNVLENKSAQFEALQKEVEKQNDLLRELSILGEENLRLKNDVKNLSSVERHSQEYQFAQAKGFTQRVDELTAKLMCTEEQLAKAKSEVAQLKSFEIVQMKSLESSSGSHDEALNNARATVDRLRLRIDEMTAKIVELDQKCENQAQEISSLQHEKVRQSEAVGILQAQVEVYRSDFIAERDCRERLAGEKEQLAEDLRRLHRHNLELMESRNVNAAQGGETVNRNVELPAEETQNSYRCPICQIMTFRTLQGVNEHIDRCLGDASMS</sequence>
<dbReference type="Proteomes" id="UP000504606">
    <property type="component" value="Unplaced"/>
</dbReference>
<accession>A0A6J1SHL6</accession>
<feature type="coiled-coil region" evidence="2">
    <location>
        <begin position="302"/>
        <end position="329"/>
    </location>
</feature>
<dbReference type="GO" id="GO:0070530">
    <property type="term" value="F:K63-linked polyubiquitin modification-dependent protein binding"/>
    <property type="evidence" value="ECO:0007669"/>
    <property type="project" value="TreeGrafter"/>
</dbReference>
<dbReference type="PANTHER" id="PTHR31553">
    <property type="entry name" value="NF-KAPPA-B ESSENTIAL MODULATOR"/>
    <property type="match status" value="1"/>
</dbReference>
<dbReference type="GO" id="GO:0043122">
    <property type="term" value="P:regulation of canonical NF-kappaB signal transduction"/>
    <property type="evidence" value="ECO:0007669"/>
    <property type="project" value="TreeGrafter"/>
</dbReference>
<feature type="coiled-coil region" evidence="2">
    <location>
        <begin position="355"/>
        <end position="396"/>
    </location>
</feature>
<evidence type="ECO:0000313" key="6">
    <source>
        <dbReference type="RefSeq" id="XP_026280482.1"/>
    </source>
</evidence>
<dbReference type="RefSeq" id="XP_026280482.1">
    <property type="nucleotide sequence ID" value="XM_026424697.2"/>
</dbReference>
<dbReference type="PANTHER" id="PTHR31553:SF1">
    <property type="entry name" value="NF-KAPPA-B ESSENTIAL MODULATOR"/>
    <property type="match status" value="1"/>
</dbReference>